<dbReference type="Proteomes" id="UP001612741">
    <property type="component" value="Unassembled WGS sequence"/>
</dbReference>
<accession>A0ABW7YZT7</accession>
<name>A0ABW7YZT7_9ACTN</name>
<feature type="region of interest" description="Disordered" evidence="1">
    <location>
        <begin position="1"/>
        <end position="38"/>
    </location>
</feature>
<dbReference type="EMBL" id="JBITGY010000008">
    <property type="protein sequence ID" value="MFI6501435.1"/>
    <property type="molecule type" value="Genomic_DNA"/>
</dbReference>
<proteinExistence type="predicted"/>
<protein>
    <submittedName>
        <fullName evidence="2">Uncharacterized protein</fullName>
    </submittedName>
</protein>
<evidence type="ECO:0000256" key="1">
    <source>
        <dbReference type="SAM" id="MobiDB-lite"/>
    </source>
</evidence>
<evidence type="ECO:0000313" key="2">
    <source>
        <dbReference type="EMBL" id="MFI6501435.1"/>
    </source>
</evidence>
<comment type="caution">
    <text evidence="2">The sequence shown here is derived from an EMBL/GenBank/DDBJ whole genome shotgun (WGS) entry which is preliminary data.</text>
</comment>
<evidence type="ECO:0000313" key="3">
    <source>
        <dbReference type="Proteomes" id="UP001612741"/>
    </source>
</evidence>
<dbReference type="RefSeq" id="WP_397086020.1">
    <property type="nucleotide sequence ID" value="NZ_JBITGY010000008.1"/>
</dbReference>
<gene>
    <name evidence="2" type="ORF">ACIBG2_28930</name>
</gene>
<reference evidence="2 3" key="1">
    <citation type="submission" date="2024-10" db="EMBL/GenBank/DDBJ databases">
        <title>The Natural Products Discovery Center: Release of the First 8490 Sequenced Strains for Exploring Actinobacteria Biosynthetic Diversity.</title>
        <authorList>
            <person name="Kalkreuter E."/>
            <person name="Kautsar S.A."/>
            <person name="Yang D."/>
            <person name="Bader C.D."/>
            <person name="Teijaro C.N."/>
            <person name="Fluegel L."/>
            <person name="Davis C.M."/>
            <person name="Simpson J.R."/>
            <person name="Lauterbach L."/>
            <person name="Steele A.D."/>
            <person name="Gui C."/>
            <person name="Meng S."/>
            <person name="Li G."/>
            <person name="Viehrig K."/>
            <person name="Ye F."/>
            <person name="Su P."/>
            <person name="Kiefer A.F."/>
            <person name="Nichols A."/>
            <person name="Cepeda A.J."/>
            <person name="Yan W."/>
            <person name="Fan B."/>
            <person name="Jiang Y."/>
            <person name="Adhikari A."/>
            <person name="Zheng C.-J."/>
            <person name="Schuster L."/>
            <person name="Cowan T.M."/>
            <person name="Smanski M.J."/>
            <person name="Chevrette M.G."/>
            <person name="De Carvalho L.P.S."/>
            <person name="Shen B."/>
        </authorList>
    </citation>
    <scope>NUCLEOTIDE SEQUENCE [LARGE SCALE GENOMIC DNA]</scope>
    <source>
        <strain evidence="2 3">NPDC050545</strain>
    </source>
</reference>
<sequence>MPDLDSLLNHGFRSPYPRGSEVRPKAPGGAGNEAGMDRDRVRRLADDLAEQGVPPIGRAMQKLVGMQTLEVMPTAYTLSLFLAYTEAEGYLVQRVRRRVARLGEAVVKLHEGKETWKAAEDASTVSPGPRYA</sequence>
<keyword evidence="3" id="KW-1185">Reference proteome</keyword>
<organism evidence="2 3">
    <name type="scientific">Nonomuraea typhae</name>
    <dbReference type="NCBI Taxonomy" id="2603600"/>
    <lineage>
        <taxon>Bacteria</taxon>
        <taxon>Bacillati</taxon>
        <taxon>Actinomycetota</taxon>
        <taxon>Actinomycetes</taxon>
        <taxon>Streptosporangiales</taxon>
        <taxon>Streptosporangiaceae</taxon>
        <taxon>Nonomuraea</taxon>
    </lineage>
</organism>